<dbReference type="OMA" id="FYLVNDC"/>
<dbReference type="InParanoid" id="T0PYL7"/>
<evidence type="ECO:0000313" key="3">
    <source>
        <dbReference type="EMBL" id="EQC30644.1"/>
    </source>
</evidence>
<accession>T0PYL7</accession>
<dbReference type="VEuPathDB" id="FungiDB:SDRG_11699"/>
<reference evidence="3 4" key="1">
    <citation type="submission" date="2012-04" db="EMBL/GenBank/DDBJ databases">
        <title>The Genome Sequence of Saprolegnia declina VS20.</title>
        <authorList>
            <consortium name="The Broad Institute Genome Sequencing Platform"/>
            <person name="Russ C."/>
            <person name="Nusbaum C."/>
            <person name="Tyler B."/>
            <person name="van West P."/>
            <person name="Dieguez-Uribeondo J."/>
            <person name="de Bruijn I."/>
            <person name="Tripathy S."/>
            <person name="Jiang R."/>
            <person name="Young S.K."/>
            <person name="Zeng Q."/>
            <person name="Gargeya S."/>
            <person name="Fitzgerald M."/>
            <person name="Haas B."/>
            <person name="Abouelleil A."/>
            <person name="Alvarado L."/>
            <person name="Arachchi H.M."/>
            <person name="Berlin A."/>
            <person name="Chapman S.B."/>
            <person name="Goldberg J."/>
            <person name="Griggs A."/>
            <person name="Gujja S."/>
            <person name="Hansen M."/>
            <person name="Howarth C."/>
            <person name="Imamovic A."/>
            <person name="Larimer J."/>
            <person name="McCowen C."/>
            <person name="Montmayeur A."/>
            <person name="Murphy C."/>
            <person name="Neiman D."/>
            <person name="Pearson M."/>
            <person name="Priest M."/>
            <person name="Roberts A."/>
            <person name="Saif S."/>
            <person name="Shea T."/>
            <person name="Sisk P."/>
            <person name="Sykes S."/>
            <person name="Wortman J."/>
            <person name="Nusbaum C."/>
            <person name="Birren B."/>
        </authorList>
    </citation>
    <scope>NUCLEOTIDE SEQUENCE [LARGE SCALE GENOMIC DNA]</scope>
    <source>
        <strain evidence="3 4">VS20</strain>
    </source>
</reference>
<organism evidence="3 4">
    <name type="scientific">Saprolegnia diclina (strain VS20)</name>
    <dbReference type="NCBI Taxonomy" id="1156394"/>
    <lineage>
        <taxon>Eukaryota</taxon>
        <taxon>Sar</taxon>
        <taxon>Stramenopiles</taxon>
        <taxon>Oomycota</taxon>
        <taxon>Saprolegniomycetes</taxon>
        <taxon>Saprolegniales</taxon>
        <taxon>Saprolegniaceae</taxon>
        <taxon>Saprolegnia</taxon>
    </lineage>
</organism>
<keyword evidence="2" id="KW-0812">Transmembrane</keyword>
<keyword evidence="4" id="KW-1185">Reference proteome</keyword>
<dbReference type="RefSeq" id="XP_008615970.1">
    <property type="nucleotide sequence ID" value="XM_008617748.1"/>
</dbReference>
<feature type="transmembrane region" description="Helical" evidence="2">
    <location>
        <begin position="437"/>
        <end position="459"/>
    </location>
</feature>
<dbReference type="AlphaFoldDB" id="T0PYL7"/>
<keyword evidence="2" id="KW-0472">Membrane</keyword>
<gene>
    <name evidence="3" type="ORF">SDRG_11699</name>
</gene>
<evidence type="ECO:0000256" key="2">
    <source>
        <dbReference type="SAM" id="Phobius"/>
    </source>
</evidence>
<evidence type="ECO:0000313" key="4">
    <source>
        <dbReference type="Proteomes" id="UP000030762"/>
    </source>
</evidence>
<name>T0PYL7_SAPDV</name>
<keyword evidence="2" id="KW-1133">Transmembrane helix</keyword>
<dbReference type="GeneID" id="19952426"/>
<sequence length="477" mass="49300">MMASVRAGGSLTKMTTTVYDVVYANAPCAAGSLVSLQALLTGNATAPNNLLHACNGTGKATLASAPSFLDYFPNKQYMTLQSDPTLESTLLDNTCIRSVNNGSVVASCANATITTFNTAACTDVSSTTPSSTTCRVHHGRAHLLTFASANCSGPLLRAVYNVSIGNAWPTTCQGRDLAVLDDAVLASYFLPGALYAEDMLGRSVVLDQTCAPAPSANDTRVAPSVNGSTWLVADCTANTTALFSDANCSTPVVEVLPPPRACSVRKAAPHRTAWVKTYAEVNCTGALHAAVRKTTLAPSTAFSCVGTIAISRSPPNASEFAANAQYVALPANGLAEAFYLVNDCGGVDTGYTFAACNGSIGTVAHFSEHTCTHATSSFTGTCSVLNFVATLAPTPPPRTTTVRPTTKPPPSTKPAVTTAATSVANNKSAPNGASSGITGFAAIIALLVAVALGAAYFFWKRCRTRSAYFSINQLSEQ</sequence>
<protein>
    <submittedName>
        <fullName evidence="3">Uncharacterized protein</fullName>
    </submittedName>
</protein>
<dbReference type="OrthoDB" id="10392045at2759"/>
<evidence type="ECO:0000256" key="1">
    <source>
        <dbReference type="SAM" id="MobiDB-lite"/>
    </source>
</evidence>
<proteinExistence type="predicted"/>
<dbReference type="EMBL" id="JH767174">
    <property type="protein sequence ID" value="EQC30644.1"/>
    <property type="molecule type" value="Genomic_DNA"/>
</dbReference>
<dbReference type="Proteomes" id="UP000030762">
    <property type="component" value="Unassembled WGS sequence"/>
</dbReference>
<feature type="region of interest" description="Disordered" evidence="1">
    <location>
        <begin position="395"/>
        <end position="416"/>
    </location>
</feature>